<dbReference type="GO" id="GO:0022857">
    <property type="term" value="F:transmembrane transporter activity"/>
    <property type="evidence" value="ECO:0007669"/>
    <property type="project" value="InterPro"/>
</dbReference>
<dbReference type="Proteomes" id="UP000250443">
    <property type="component" value="Unassembled WGS sequence"/>
</dbReference>
<feature type="transmembrane region" description="Helical" evidence="7">
    <location>
        <begin position="402"/>
        <end position="421"/>
    </location>
</feature>
<feature type="transmembrane region" description="Helical" evidence="7">
    <location>
        <begin position="479"/>
        <end position="501"/>
    </location>
</feature>
<organism evidence="9 10">
    <name type="scientific">Pseudomonas luteola</name>
    <dbReference type="NCBI Taxonomy" id="47886"/>
    <lineage>
        <taxon>Bacteria</taxon>
        <taxon>Pseudomonadati</taxon>
        <taxon>Pseudomonadota</taxon>
        <taxon>Gammaproteobacteria</taxon>
        <taxon>Pseudomonadales</taxon>
        <taxon>Pseudomonadaceae</taxon>
        <taxon>Pseudomonas</taxon>
    </lineage>
</organism>
<dbReference type="AlphaFoldDB" id="A0A2X2CLG2"/>
<dbReference type="Pfam" id="PF04632">
    <property type="entry name" value="FUSC"/>
    <property type="match status" value="1"/>
</dbReference>
<sequence length="664" mass="73101">MRIPWQVFLAPSPLALKFAVKTLFAACLALWLAFRFDLEQPTWSMMTVFIVSQPLSGMVVAKGLFRLIGTVAGTIMSVVLIGLFAQTPWAFLLAMALWLGLCTAASTLLRNHVSYAFVLAGYTVAIIGLPAIAQPLGVFDQAVARCTEICMGIIVASIVSSVIWPQRVEQNLSQQASKVWQAGLQAARAEVAEDETAATGLLGVFGQIVAVDAQRDHTWFEGHRGRQRARALRLFCRDLLSLLRTSRGVVRQWRNLETNEQEAVAPWREEVIQHLDPFEPTAIEALLNRLHDELNDPRYSNDQRYFLARLGILLGKALTAEQAERAVARGVADDSAPSALSWHRDIQTALLYGMRSALALLGLAIFWLNTAWPAATGAMLLGAVLCSLFANRDNAVQIGLSFLRGIAYAIVVAIVVSQAVLPSWSGFPLLCLGMGVPLFFAALGMAGPPAVVGTATAFALHFIVLVSPNNHTRMDMANLLNQAQALVIGVGFAVVIFRLITLRHPRRLVRRILSATTYDLQRLTERPLGIAETWFGGRMADRLLQLARNINLMPLHERRRWHDGLLALDLGNELLHLRACLDGATGSLAAERDRFLQAFSAALANGLEHVRPEQLDEPANRLRSVLEAIPEPDEPKRLAHGAVRQLQRTWTMWCQSLEDHHGPA</sequence>
<evidence type="ECO:0000256" key="4">
    <source>
        <dbReference type="ARBA" id="ARBA00022692"/>
    </source>
</evidence>
<evidence type="ECO:0000256" key="3">
    <source>
        <dbReference type="ARBA" id="ARBA00022475"/>
    </source>
</evidence>
<dbReference type="RefSeq" id="WP_010795084.1">
    <property type="nucleotide sequence ID" value="NZ_FQYS01000001.1"/>
</dbReference>
<accession>A0A2X2CLG2</accession>
<dbReference type="EMBL" id="UAUF01000012">
    <property type="protein sequence ID" value="SPZ08638.1"/>
    <property type="molecule type" value="Genomic_DNA"/>
</dbReference>
<evidence type="ECO:0000313" key="8">
    <source>
        <dbReference type="EMBL" id="MBF8640032.1"/>
    </source>
</evidence>
<gene>
    <name evidence="9" type="primary">aaeB_1</name>
    <name evidence="8" type="ORF">IRZ65_04970</name>
    <name evidence="9" type="ORF">NCTC11842_02891</name>
</gene>
<reference evidence="8 11" key="2">
    <citation type="submission" date="2020-10" db="EMBL/GenBank/DDBJ databases">
        <title>Genome sequences of Pseudomonas isolates.</title>
        <authorList>
            <person name="Wessels L."/>
            <person name="Reich F."/>
            <person name="Hammerl J."/>
        </authorList>
    </citation>
    <scope>NUCLEOTIDE SEQUENCE [LARGE SCALE GENOMIC DNA]</scope>
    <source>
        <strain evidence="8 11">20-MO00624-0</strain>
    </source>
</reference>
<keyword evidence="6 7" id="KW-0472">Membrane</keyword>
<evidence type="ECO:0000256" key="2">
    <source>
        <dbReference type="ARBA" id="ARBA00022448"/>
    </source>
</evidence>
<feature type="transmembrane region" description="Helical" evidence="7">
    <location>
        <begin position="450"/>
        <end position="467"/>
    </location>
</feature>
<evidence type="ECO:0000256" key="1">
    <source>
        <dbReference type="ARBA" id="ARBA00004651"/>
    </source>
</evidence>
<feature type="transmembrane region" description="Helical" evidence="7">
    <location>
        <begin position="14"/>
        <end position="34"/>
    </location>
</feature>
<feature type="transmembrane region" description="Helical" evidence="7">
    <location>
        <begin position="142"/>
        <end position="164"/>
    </location>
</feature>
<feature type="transmembrane region" description="Helical" evidence="7">
    <location>
        <begin position="116"/>
        <end position="136"/>
    </location>
</feature>
<proteinExistence type="predicted"/>
<dbReference type="Proteomes" id="UP000626180">
    <property type="component" value="Unassembled WGS sequence"/>
</dbReference>
<keyword evidence="4 7" id="KW-0812">Transmembrane</keyword>
<evidence type="ECO:0000256" key="5">
    <source>
        <dbReference type="ARBA" id="ARBA00022989"/>
    </source>
</evidence>
<reference evidence="9 10" key="1">
    <citation type="submission" date="2018-06" db="EMBL/GenBank/DDBJ databases">
        <authorList>
            <consortium name="Pathogen Informatics"/>
            <person name="Doyle S."/>
        </authorList>
    </citation>
    <scope>NUCLEOTIDE SEQUENCE [LARGE SCALE GENOMIC DNA]</scope>
    <source>
        <strain evidence="9 10">NCTC11842</strain>
    </source>
</reference>
<evidence type="ECO:0000313" key="9">
    <source>
        <dbReference type="EMBL" id="SPZ08638.1"/>
    </source>
</evidence>
<keyword evidence="11" id="KW-1185">Reference proteome</keyword>
<protein>
    <submittedName>
        <fullName evidence="8">FUSC family protein</fullName>
    </submittedName>
    <submittedName>
        <fullName evidence="9">Fusaric acid resistance protein</fullName>
    </submittedName>
</protein>
<keyword evidence="2" id="KW-0813">Transport</keyword>
<dbReference type="PANTHER" id="PTHR30509">
    <property type="entry name" value="P-HYDROXYBENZOIC ACID EFFLUX PUMP SUBUNIT-RELATED"/>
    <property type="match status" value="1"/>
</dbReference>
<comment type="subcellular location">
    <subcellularLocation>
        <location evidence="1">Cell membrane</location>
        <topology evidence="1">Multi-pass membrane protein</topology>
    </subcellularLocation>
</comment>
<dbReference type="PANTHER" id="PTHR30509:SF9">
    <property type="entry name" value="MULTIDRUG RESISTANCE PROTEIN MDTO"/>
    <property type="match status" value="1"/>
</dbReference>
<dbReference type="EMBL" id="JADMCD010000002">
    <property type="protein sequence ID" value="MBF8640032.1"/>
    <property type="molecule type" value="Genomic_DNA"/>
</dbReference>
<name>A0A2X2CLG2_PSELU</name>
<evidence type="ECO:0000256" key="7">
    <source>
        <dbReference type="SAM" id="Phobius"/>
    </source>
</evidence>
<dbReference type="GO" id="GO:0005886">
    <property type="term" value="C:plasma membrane"/>
    <property type="evidence" value="ECO:0007669"/>
    <property type="project" value="UniProtKB-SubCell"/>
</dbReference>
<keyword evidence="3" id="KW-1003">Cell membrane</keyword>
<feature type="transmembrane region" description="Helical" evidence="7">
    <location>
        <begin position="427"/>
        <end position="443"/>
    </location>
</feature>
<dbReference type="InterPro" id="IPR006726">
    <property type="entry name" value="PHBA_efflux_AaeB/fusaric-R"/>
</dbReference>
<keyword evidence="5 7" id="KW-1133">Transmembrane helix</keyword>
<evidence type="ECO:0000256" key="6">
    <source>
        <dbReference type="ARBA" id="ARBA00023136"/>
    </source>
</evidence>
<feature type="transmembrane region" description="Helical" evidence="7">
    <location>
        <begin position="64"/>
        <end position="83"/>
    </location>
</feature>
<evidence type="ECO:0000313" key="11">
    <source>
        <dbReference type="Proteomes" id="UP000626180"/>
    </source>
</evidence>
<feature type="transmembrane region" description="Helical" evidence="7">
    <location>
        <begin position="89"/>
        <end position="109"/>
    </location>
</feature>
<evidence type="ECO:0000313" key="10">
    <source>
        <dbReference type="Proteomes" id="UP000250443"/>
    </source>
</evidence>